<proteinExistence type="predicted"/>
<dbReference type="KEGG" id="abas:ACPOL_6010"/>
<dbReference type="NCBIfam" id="NF040493">
    <property type="entry name" value="TA_anti_VapB"/>
    <property type="match status" value="1"/>
</dbReference>
<evidence type="ECO:0000313" key="2">
    <source>
        <dbReference type="Proteomes" id="UP000253606"/>
    </source>
</evidence>
<name>A0A2Z5G988_9BACT</name>
<dbReference type="OrthoDB" id="9810009at2"/>
<reference evidence="1 2" key="1">
    <citation type="journal article" date="2018" name="Front. Microbiol.">
        <title>Hydrolytic Capabilities as a Key to Environmental Success: Chitinolytic and Cellulolytic Acidobacteria From Acidic Sub-arctic Soils and Boreal Peatlands.</title>
        <authorList>
            <person name="Belova S.E."/>
            <person name="Ravin N.V."/>
            <person name="Pankratov T.A."/>
            <person name="Rakitin A.L."/>
            <person name="Ivanova A.A."/>
            <person name="Beletsky A.V."/>
            <person name="Mardanov A.V."/>
            <person name="Sinninghe Damste J.S."/>
            <person name="Dedysh S.N."/>
        </authorList>
    </citation>
    <scope>NUCLEOTIDE SEQUENCE [LARGE SCALE GENOMIC DNA]</scope>
    <source>
        <strain evidence="1 2">SBC82</strain>
    </source>
</reference>
<accession>A0A2Z5G988</accession>
<sequence length="80" mass="9282">MARIAKLFLNGRSQAVRLPAGFRFEGKEVFIRRDETTGDGILSRRPGSWDDFFELVRTSDLPKDFLDDRSKESAEERDLF</sequence>
<dbReference type="Proteomes" id="UP000253606">
    <property type="component" value="Chromosome"/>
</dbReference>
<gene>
    <name evidence="1" type="ORF">ACPOL_6010</name>
</gene>
<organism evidence="1 2">
    <name type="scientific">Acidisarcina polymorpha</name>
    <dbReference type="NCBI Taxonomy" id="2211140"/>
    <lineage>
        <taxon>Bacteria</taxon>
        <taxon>Pseudomonadati</taxon>
        <taxon>Acidobacteriota</taxon>
        <taxon>Terriglobia</taxon>
        <taxon>Terriglobales</taxon>
        <taxon>Acidobacteriaceae</taxon>
        <taxon>Acidisarcina</taxon>
    </lineage>
</organism>
<protein>
    <submittedName>
        <fullName evidence="1">Virulence plasmid protein</fullName>
    </submittedName>
</protein>
<dbReference type="InterPro" id="IPR047976">
    <property type="entry name" value="Anti_VapB2-like"/>
</dbReference>
<dbReference type="AlphaFoldDB" id="A0A2Z5G988"/>
<dbReference type="InterPro" id="IPR037914">
    <property type="entry name" value="SpoVT-AbrB_sf"/>
</dbReference>
<keyword evidence="2" id="KW-1185">Reference proteome</keyword>
<dbReference type="RefSeq" id="WP_114209861.1">
    <property type="nucleotide sequence ID" value="NZ_CP030840.1"/>
</dbReference>
<evidence type="ECO:0000313" key="1">
    <source>
        <dbReference type="EMBL" id="AXC15254.1"/>
    </source>
</evidence>
<dbReference type="EMBL" id="CP030840">
    <property type="protein sequence ID" value="AXC15254.1"/>
    <property type="molecule type" value="Genomic_DNA"/>
</dbReference>
<dbReference type="SUPFAM" id="SSF89447">
    <property type="entry name" value="AbrB/MazE/MraZ-like"/>
    <property type="match status" value="1"/>
</dbReference>
<dbReference type="Gene3D" id="2.10.260.10">
    <property type="match status" value="1"/>
</dbReference>